<dbReference type="EMBL" id="ML736300">
    <property type="protein sequence ID" value="KAE8373901.1"/>
    <property type="molecule type" value="Genomic_DNA"/>
</dbReference>
<dbReference type="InterPro" id="IPR051127">
    <property type="entry name" value="Fungal_SecMet_Regulators"/>
</dbReference>
<dbReference type="InterPro" id="IPR007219">
    <property type="entry name" value="XnlR_reg_dom"/>
</dbReference>
<evidence type="ECO:0000313" key="8">
    <source>
        <dbReference type="EMBL" id="KAE8373901.1"/>
    </source>
</evidence>
<gene>
    <name evidence="8" type="ORF">BDV26DRAFT_54795</name>
</gene>
<dbReference type="GO" id="GO:0000981">
    <property type="term" value="F:DNA-binding transcription factor activity, RNA polymerase II-specific"/>
    <property type="evidence" value="ECO:0007669"/>
    <property type="project" value="InterPro"/>
</dbReference>
<dbReference type="SUPFAM" id="SSF57701">
    <property type="entry name" value="Zn2/Cys6 DNA-binding domain"/>
    <property type="match status" value="1"/>
</dbReference>
<dbReference type="GO" id="GO:0000435">
    <property type="term" value="P:positive regulation of transcription from RNA polymerase II promoter by galactose"/>
    <property type="evidence" value="ECO:0007669"/>
    <property type="project" value="TreeGrafter"/>
</dbReference>
<dbReference type="Pfam" id="PF04082">
    <property type="entry name" value="Fungal_trans"/>
    <property type="match status" value="1"/>
</dbReference>
<proteinExistence type="predicted"/>
<evidence type="ECO:0000256" key="5">
    <source>
        <dbReference type="ARBA" id="ARBA00023242"/>
    </source>
</evidence>
<dbReference type="GO" id="GO:0005634">
    <property type="term" value="C:nucleus"/>
    <property type="evidence" value="ECO:0007669"/>
    <property type="project" value="TreeGrafter"/>
</dbReference>
<feature type="region of interest" description="Disordered" evidence="6">
    <location>
        <begin position="380"/>
        <end position="399"/>
    </location>
</feature>
<keyword evidence="9" id="KW-1185">Reference proteome</keyword>
<name>A0A5N7AVM4_9EURO</name>
<evidence type="ECO:0000256" key="6">
    <source>
        <dbReference type="SAM" id="MobiDB-lite"/>
    </source>
</evidence>
<dbReference type="InterPro" id="IPR036864">
    <property type="entry name" value="Zn2-C6_fun-type_DNA-bd_sf"/>
</dbReference>
<evidence type="ECO:0000256" key="3">
    <source>
        <dbReference type="ARBA" id="ARBA00023125"/>
    </source>
</evidence>
<keyword evidence="2" id="KW-0805">Transcription regulation</keyword>
<keyword evidence="5" id="KW-0539">Nucleus</keyword>
<organism evidence="8 9">
    <name type="scientific">Aspergillus bertholletiae</name>
    <dbReference type="NCBI Taxonomy" id="1226010"/>
    <lineage>
        <taxon>Eukaryota</taxon>
        <taxon>Fungi</taxon>
        <taxon>Dikarya</taxon>
        <taxon>Ascomycota</taxon>
        <taxon>Pezizomycotina</taxon>
        <taxon>Eurotiomycetes</taxon>
        <taxon>Eurotiomycetidae</taxon>
        <taxon>Eurotiales</taxon>
        <taxon>Aspergillaceae</taxon>
        <taxon>Aspergillus</taxon>
        <taxon>Aspergillus subgen. Circumdati</taxon>
    </lineage>
</organism>
<evidence type="ECO:0000256" key="4">
    <source>
        <dbReference type="ARBA" id="ARBA00023163"/>
    </source>
</evidence>
<dbReference type="Gene3D" id="4.10.240.10">
    <property type="entry name" value="Zn(2)-C6 fungal-type DNA-binding domain"/>
    <property type="match status" value="1"/>
</dbReference>
<dbReference type="AlphaFoldDB" id="A0A5N7AVM4"/>
<sequence length="652" mass="72411">MDMDQHPQPKPHRTRLKVRSACVACRSRKAKCDGTRPGCTRPRMQGRHVIYTPGTHIELGSRGHHLAPSARYSPHTPPASVGTPSNNGDSFTEAGDTEQRLGEGTDPDPDQNRTYYTAHGRFAGQVAAAIDPAAGSHQVPFVDAPLFENLILDSPPHSLRSHFVTELPPRGHADQLVDTYWRYVEPVEPILDYPRFVENYENIYSTLGGPPCTRSGLWLCILNVVFALAVQRQEHIPPQQRNEQGNRFFLRAWALLPAGLLWMPASLELLQSLILINRYLHCTDNPQKTWMSAGVAIRMAQTMCGHRGERKDEALKLKVWASCVALDRCTSWSLGKTSTLVPIPLPPSSCQQKGANAKRDSWGLGLYEIGNQIQLAQLRTRSTPASRSLQPGSSQSQQDDYCNAALPLDASLQQWEASLPLEWQAPNLKMVIDRASRAEGYLLHLRYLHHRIFLYRPMLARVYSMTCNSNASLPRPSLSHHLLQNAATMCLDAAQRIATLVIETVEPDQPIGLLPWWYRLYYLHIAGANFLAAMIRPELFSESIAESWESVLRALRGHQHLCAYAAQCVRTFERLASRIRGRWARPVGAGVGVGVSACESRGSTSAGVGVSAGALEVEESPPGICFDDLFQNIDLEMDSFLFGTEEFAGGFL</sequence>
<dbReference type="CDD" id="cd00067">
    <property type="entry name" value="GAL4"/>
    <property type="match status" value="1"/>
</dbReference>
<keyword evidence="1" id="KW-0479">Metal-binding</keyword>
<dbReference type="GO" id="GO:0006351">
    <property type="term" value="P:DNA-templated transcription"/>
    <property type="evidence" value="ECO:0007669"/>
    <property type="project" value="InterPro"/>
</dbReference>
<dbReference type="InterPro" id="IPR001138">
    <property type="entry name" value="Zn2Cys6_DnaBD"/>
</dbReference>
<dbReference type="CDD" id="cd12148">
    <property type="entry name" value="fungal_TF_MHR"/>
    <property type="match status" value="1"/>
</dbReference>
<keyword evidence="4" id="KW-0804">Transcription</keyword>
<dbReference type="SMART" id="SM00906">
    <property type="entry name" value="Fungal_trans"/>
    <property type="match status" value="1"/>
</dbReference>
<evidence type="ECO:0000259" key="7">
    <source>
        <dbReference type="SMART" id="SM00906"/>
    </source>
</evidence>
<dbReference type="Proteomes" id="UP000326198">
    <property type="component" value="Unassembled WGS sequence"/>
</dbReference>
<evidence type="ECO:0000256" key="1">
    <source>
        <dbReference type="ARBA" id="ARBA00022723"/>
    </source>
</evidence>
<dbReference type="GO" id="GO:0008270">
    <property type="term" value="F:zinc ion binding"/>
    <property type="evidence" value="ECO:0007669"/>
    <property type="project" value="InterPro"/>
</dbReference>
<dbReference type="PANTHER" id="PTHR47424:SF3">
    <property type="entry name" value="REGULATORY PROTEIN GAL4"/>
    <property type="match status" value="1"/>
</dbReference>
<evidence type="ECO:0000313" key="9">
    <source>
        <dbReference type="Proteomes" id="UP000326198"/>
    </source>
</evidence>
<feature type="domain" description="Xylanolytic transcriptional activator regulatory" evidence="7">
    <location>
        <begin position="289"/>
        <end position="352"/>
    </location>
</feature>
<protein>
    <recommendedName>
        <fullName evidence="7">Xylanolytic transcriptional activator regulatory domain-containing protein</fullName>
    </recommendedName>
</protein>
<feature type="region of interest" description="Disordered" evidence="6">
    <location>
        <begin position="60"/>
        <end position="115"/>
    </location>
</feature>
<reference evidence="8 9" key="1">
    <citation type="submission" date="2019-04" db="EMBL/GenBank/DDBJ databases">
        <title>Friends and foes A comparative genomics studyof 23 Aspergillus species from section Flavi.</title>
        <authorList>
            <consortium name="DOE Joint Genome Institute"/>
            <person name="Kjaerbolling I."/>
            <person name="Vesth T."/>
            <person name="Frisvad J.C."/>
            <person name="Nybo J.L."/>
            <person name="Theobald S."/>
            <person name="Kildgaard S."/>
            <person name="Isbrandt T."/>
            <person name="Kuo A."/>
            <person name="Sato A."/>
            <person name="Lyhne E.K."/>
            <person name="Kogle M.E."/>
            <person name="Wiebenga A."/>
            <person name="Kun R.S."/>
            <person name="Lubbers R.J."/>
            <person name="Makela M.R."/>
            <person name="Barry K."/>
            <person name="Chovatia M."/>
            <person name="Clum A."/>
            <person name="Daum C."/>
            <person name="Haridas S."/>
            <person name="He G."/>
            <person name="LaButti K."/>
            <person name="Lipzen A."/>
            <person name="Mondo S."/>
            <person name="Riley R."/>
            <person name="Salamov A."/>
            <person name="Simmons B.A."/>
            <person name="Magnuson J.K."/>
            <person name="Henrissat B."/>
            <person name="Mortensen U.H."/>
            <person name="Larsen T.O."/>
            <person name="Devries R.P."/>
            <person name="Grigoriev I.V."/>
            <person name="Machida M."/>
            <person name="Baker S.E."/>
            <person name="Andersen M.R."/>
        </authorList>
    </citation>
    <scope>NUCLEOTIDE SEQUENCE [LARGE SCALE GENOMIC DNA]</scope>
    <source>
        <strain evidence="8 9">IBT 29228</strain>
    </source>
</reference>
<dbReference type="GO" id="GO:0000978">
    <property type="term" value="F:RNA polymerase II cis-regulatory region sequence-specific DNA binding"/>
    <property type="evidence" value="ECO:0007669"/>
    <property type="project" value="TreeGrafter"/>
</dbReference>
<dbReference type="PANTHER" id="PTHR47424">
    <property type="entry name" value="REGULATORY PROTEIN GAL4"/>
    <property type="match status" value="1"/>
</dbReference>
<evidence type="ECO:0000256" key="2">
    <source>
        <dbReference type="ARBA" id="ARBA00023015"/>
    </source>
</evidence>
<accession>A0A5N7AVM4</accession>
<keyword evidence="3" id="KW-0238">DNA-binding</keyword>
<dbReference type="OrthoDB" id="424974at2759"/>